<organism evidence="2">
    <name type="scientific">Pithovirus LCPAC101</name>
    <dbReference type="NCBI Taxonomy" id="2506586"/>
    <lineage>
        <taxon>Viruses</taxon>
        <taxon>Pithoviruses</taxon>
    </lineage>
</organism>
<keyword evidence="1" id="KW-0472">Membrane</keyword>
<reference evidence="2" key="1">
    <citation type="journal article" date="2019" name="MBio">
        <title>Virus Genomes from Deep Sea Sediments Expand the Ocean Megavirome and Support Independent Origins of Viral Gigantism.</title>
        <authorList>
            <person name="Backstrom D."/>
            <person name="Yutin N."/>
            <person name="Jorgensen S.L."/>
            <person name="Dharamshi J."/>
            <person name="Homa F."/>
            <person name="Zaremba-Niedwiedzka K."/>
            <person name="Spang A."/>
            <person name="Wolf Y.I."/>
            <person name="Koonin E.V."/>
            <person name="Ettema T.J."/>
        </authorList>
    </citation>
    <scope>NUCLEOTIDE SEQUENCE</scope>
</reference>
<evidence type="ECO:0000313" key="2">
    <source>
        <dbReference type="EMBL" id="QBK90016.1"/>
    </source>
</evidence>
<sequence length="245" mass="27677">MLSTVILGCGLGLGYVAGGVALHRSRNPSMDIGSLKNFPPGKNINPGYYWVNRKIEMRKPIKLILNNENYNTIEKEVFGLECISDFSEVGRGSFFSNSNTIAHFGDIIIKLNEDIEISGEEEALLCSHSKSNIFKGNNNEISMYTEDKVFIVSNSKSRKGTPITINELVLDQSKFKSLFIGYWDGKSFVYDEKYPSAKGYTLEECKSSAIDTFEILNCSMIDTYTYIILGITVCYFIWSMYNENR</sequence>
<gene>
    <name evidence="2" type="ORF">LCPAC101_03010</name>
</gene>
<protein>
    <submittedName>
        <fullName evidence="2">Uncharacterized protein</fullName>
    </submittedName>
</protein>
<proteinExistence type="predicted"/>
<dbReference type="EMBL" id="MK500454">
    <property type="protein sequence ID" value="QBK90016.1"/>
    <property type="molecule type" value="Genomic_DNA"/>
</dbReference>
<feature type="transmembrane region" description="Helical" evidence="1">
    <location>
        <begin position="223"/>
        <end position="241"/>
    </location>
</feature>
<accession>A0A481Z2S1</accession>
<keyword evidence="1" id="KW-1133">Transmembrane helix</keyword>
<name>A0A481Z2S1_9VIRU</name>
<evidence type="ECO:0000256" key="1">
    <source>
        <dbReference type="SAM" id="Phobius"/>
    </source>
</evidence>
<keyword evidence="1" id="KW-0812">Transmembrane</keyword>